<organism evidence="1 2">
    <name type="scientific">Aspergillus brasiliensis (strain CBS 101740 / IMI 381727 / IBT 21946)</name>
    <dbReference type="NCBI Taxonomy" id="767769"/>
    <lineage>
        <taxon>Eukaryota</taxon>
        <taxon>Fungi</taxon>
        <taxon>Dikarya</taxon>
        <taxon>Ascomycota</taxon>
        <taxon>Pezizomycotina</taxon>
        <taxon>Eurotiomycetes</taxon>
        <taxon>Eurotiomycetidae</taxon>
        <taxon>Eurotiales</taxon>
        <taxon>Aspergillaceae</taxon>
        <taxon>Aspergillus</taxon>
        <taxon>Aspergillus subgen. Circumdati</taxon>
    </lineage>
</organism>
<dbReference type="GeneID" id="93579919"/>
<reference evidence="2" key="1">
    <citation type="journal article" date="2017" name="Genome Biol.">
        <title>Comparative genomics reveals high biological diversity and specific adaptations in the industrially and medically important fungal genus Aspergillus.</title>
        <authorList>
            <person name="de Vries R.P."/>
            <person name="Riley R."/>
            <person name="Wiebenga A."/>
            <person name="Aguilar-Osorio G."/>
            <person name="Amillis S."/>
            <person name="Uchima C.A."/>
            <person name="Anderluh G."/>
            <person name="Asadollahi M."/>
            <person name="Askin M."/>
            <person name="Barry K."/>
            <person name="Battaglia E."/>
            <person name="Bayram O."/>
            <person name="Benocci T."/>
            <person name="Braus-Stromeyer S.A."/>
            <person name="Caldana C."/>
            <person name="Canovas D."/>
            <person name="Cerqueira G.C."/>
            <person name="Chen F."/>
            <person name="Chen W."/>
            <person name="Choi C."/>
            <person name="Clum A."/>
            <person name="Dos Santos R.A."/>
            <person name="Damasio A.R."/>
            <person name="Diallinas G."/>
            <person name="Emri T."/>
            <person name="Fekete E."/>
            <person name="Flipphi M."/>
            <person name="Freyberg S."/>
            <person name="Gallo A."/>
            <person name="Gournas C."/>
            <person name="Habgood R."/>
            <person name="Hainaut M."/>
            <person name="Harispe M.L."/>
            <person name="Henrissat B."/>
            <person name="Hilden K.S."/>
            <person name="Hope R."/>
            <person name="Hossain A."/>
            <person name="Karabika E."/>
            <person name="Karaffa L."/>
            <person name="Karanyi Z."/>
            <person name="Krasevec N."/>
            <person name="Kuo A."/>
            <person name="Kusch H."/>
            <person name="LaButti K."/>
            <person name="Lagendijk E.L."/>
            <person name="Lapidus A."/>
            <person name="Levasseur A."/>
            <person name="Lindquist E."/>
            <person name="Lipzen A."/>
            <person name="Logrieco A.F."/>
            <person name="MacCabe A."/>
            <person name="Maekelae M.R."/>
            <person name="Malavazi I."/>
            <person name="Melin P."/>
            <person name="Meyer V."/>
            <person name="Mielnichuk N."/>
            <person name="Miskei M."/>
            <person name="Molnar A.P."/>
            <person name="Mule G."/>
            <person name="Ngan C.Y."/>
            <person name="Orejas M."/>
            <person name="Orosz E."/>
            <person name="Ouedraogo J.P."/>
            <person name="Overkamp K.M."/>
            <person name="Park H.-S."/>
            <person name="Perrone G."/>
            <person name="Piumi F."/>
            <person name="Punt P.J."/>
            <person name="Ram A.F."/>
            <person name="Ramon A."/>
            <person name="Rauscher S."/>
            <person name="Record E."/>
            <person name="Riano-Pachon D.M."/>
            <person name="Robert V."/>
            <person name="Roehrig J."/>
            <person name="Ruller R."/>
            <person name="Salamov A."/>
            <person name="Salih N.S."/>
            <person name="Samson R.A."/>
            <person name="Sandor E."/>
            <person name="Sanguinetti M."/>
            <person name="Schuetze T."/>
            <person name="Sepcic K."/>
            <person name="Shelest E."/>
            <person name="Sherlock G."/>
            <person name="Sophianopoulou V."/>
            <person name="Squina F.M."/>
            <person name="Sun H."/>
            <person name="Susca A."/>
            <person name="Todd R.B."/>
            <person name="Tsang A."/>
            <person name="Unkles S.E."/>
            <person name="van de Wiele N."/>
            <person name="van Rossen-Uffink D."/>
            <person name="Oliveira J.V."/>
            <person name="Vesth T.C."/>
            <person name="Visser J."/>
            <person name="Yu J.-H."/>
            <person name="Zhou M."/>
            <person name="Andersen M.R."/>
            <person name="Archer D.B."/>
            <person name="Baker S.E."/>
            <person name="Benoit I."/>
            <person name="Brakhage A.A."/>
            <person name="Braus G.H."/>
            <person name="Fischer R."/>
            <person name="Frisvad J.C."/>
            <person name="Goldman G.H."/>
            <person name="Houbraken J."/>
            <person name="Oakley B."/>
            <person name="Pocsi I."/>
            <person name="Scazzocchio C."/>
            <person name="Seiboth B."/>
            <person name="vanKuyk P.A."/>
            <person name="Wortman J."/>
            <person name="Dyer P.S."/>
            <person name="Grigoriev I.V."/>
        </authorList>
    </citation>
    <scope>NUCLEOTIDE SEQUENCE [LARGE SCALE GENOMIC DNA]</scope>
    <source>
        <strain evidence="2">CBS 101740 / IMI 381727 / IBT 21946</strain>
    </source>
</reference>
<sequence length="106" mass="11450">MHLTASSTITITVTPPVCVHTAHCTLHTAIFNSPTAGVWFHADVGKIGISQQDSVRRTYLKPSQPMVHRSSLAQLLIHLSQCVPQGCVPSLNNRSRAVANFGLKGH</sequence>
<proteinExistence type="predicted"/>
<gene>
    <name evidence="1" type="ORF">ASPBRDRAFT_557046</name>
</gene>
<dbReference type="Proteomes" id="UP000184499">
    <property type="component" value="Unassembled WGS sequence"/>
</dbReference>
<keyword evidence="2" id="KW-1185">Reference proteome</keyword>
<dbReference type="RefSeq" id="XP_067480121.1">
    <property type="nucleotide sequence ID" value="XM_067627431.1"/>
</dbReference>
<accession>A0A1L9UMC0</accession>
<name>A0A1L9UMC0_ASPBC</name>
<evidence type="ECO:0000313" key="1">
    <source>
        <dbReference type="EMBL" id="OJJ72873.1"/>
    </source>
</evidence>
<dbReference type="EMBL" id="KV878683">
    <property type="protein sequence ID" value="OJJ72873.1"/>
    <property type="molecule type" value="Genomic_DNA"/>
</dbReference>
<dbReference type="AlphaFoldDB" id="A0A1L9UMC0"/>
<evidence type="ECO:0000313" key="2">
    <source>
        <dbReference type="Proteomes" id="UP000184499"/>
    </source>
</evidence>
<dbReference type="VEuPathDB" id="FungiDB:ASPBRDRAFT_557046"/>
<protein>
    <submittedName>
        <fullName evidence="1">Uncharacterized protein</fullName>
    </submittedName>
</protein>